<dbReference type="NCBIfam" id="NF045973">
    <property type="entry name" value="conju_CD1115"/>
    <property type="match status" value="1"/>
</dbReference>
<accession>A0A842AJ35</accession>
<dbReference type="InterPro" id="IPR027417">
    <property type="entry name" value="P-loop_NTPase"/>
</dbReference>
<dbReference type="CDD" id="cd01127">
    <property type="entry name" value="TrwB_TraG_TraD_VirD4"/>
    <property type="match status" value="1"/>
</dbReference>
<evidence type="ECO:0000313" key="10">
    <source>
        <dbReference type="Proteomes" id="UP000544413"/>
    </source>
</evidence>
<gene>
    <name evidence="8" type="ORF">HB836_16095</name>
    <name evidence="9" type="ORF">HB904_17260</name>
</gene>
<dbReference type="PANTHER" id="PTHR37937:SF1">
    <property type="entry name" value="CONJUGATIVE TRANSFER: DNA TRANSPORT"/>
    <property type="match status" value="1"/>
</dbReference>
<evidence type="ECO:0000256" key="7">
    <source>
        <dbReference type="SAM" id="Phobius"/>
    </source>
</evidence>
<evidence type="ECO:0000256" key="1">
    <source>
        <dbReference type="ARBA" id="ARBA00004651"/>
    </source>
</evidence>
<comment type="caution">
    <text evidence="9">The sequence shown here is derived from an EMBL/GenBank/DDBJ whole genome shotgun (WGS) entry which is preliminary data.</text>
</comment>
<dbReference type="Pfam" id="PF02534">
    <property type="entry name" value="T4SS-DNA_transf"/>
    <property type="match status" value="1"/>
</dbReference>
<keyword evidence="4 7" id="KW-0812">Transmembrane</keyword>
<comment type="similarity">
    <text evidence="2">Belongs to the VirD4/TraG family.</text>
</comment>
<evidence type="ECO:0000313" key="9">
    <source>
        <dbReference type="EMBL" id="MBC1617929.1"/>
    </source>
</evidence>
<protein>
    <submittedName>
        <fullName evidence="9">Type IV secretory system conjugative DNA transfer family protein</fullName>
    </submittedName>
</protein>
<comment type="subcellular location">
    <subcellularLocation>
        <location evidence="1">Cell membrane</location>
        <topology evidence="1">Multi-pass membrane protein</topology>
    </subcellularLocation>
</comment>
<dbReference type="Proteomes" id="UP000574104">
    <property type="component" value="Unassembled WGS sequence"/>
</dbReference>
<dbReference type="PANTHER" id="PTHR37937">
    <property type="entry name" value="CONJUGATIVE TRANSFER: DNA TRANSPORT"/>
    <property type="match status" value="1"/>
</dbReference>
<dbReference type="Proteomes" id="UP000544413">
    <property type="component" value="Unassembled WGS sequence"/>
</dbReference>
<dbReference type="InterPro" id="IPR003688">
    <property type="entry name" value="TraG/VirD4"/>
</dbReference>
<evidence type="ECO:0000256" key="3">
    <source>
        <dbReference type="ARBA" id="ARBA00022475"/>
    </source>
</evidence>
<evidence type="ECO:0000313" key="11">
    <source>
        <dbReference type="Proteomes" id="UP000574104"/>
    </source>
</evidence>
<name>A0A842AJ35_9LIST</name>
<evidence type="ECO:0000256" key="4">
    <source>
        <dbReference type="ARBA" id="ARBA00022692"/>
    </source>
</evidence>
<proteinExistence type="inferred from homology"/>
<dbReference type="GO" id="GO:0005886">
    <property type="term" value="C:plasma membrane"/>
    <property type="evidence" value="ECO:0007669"/>
    <property type="project" value="UniProtKB-SubCell"/>
</dbReference>
<feature type="transmembrane region" description="Helical" evidence="7">
    <location>
        <begin position="78"/>
        <end position="103"/>
    </location>
</feature>
<dbReference type="EMBL" id="JAARSH010000016">
    <property type="protein sequence ID" value="MBC1617929.1"/>
    <property type="molecule type" value="Genomic_DNA"/>
</dbReference>
<dbReference type="SUPFAM" id="SSF52540">
    <property type="entry name" value="P-loop containing nucleoside triphosphate hydrolases"/>
    <property type="match status" value="1"/>
</dbReference>
<feature type="transmembrane region" description="Helical" evidence="7">
    <location>
        <begin position="21"/>
        <end position="45"/>
    </location>
</feature>
<dbReference type="EMBL" id="JAARPT010000013">
    <property type="protein sequence ID" value="MBC1403115.1"/>
    <property type="molecule type" value="Genomic_DNA"/>
</dbReference>
<sequence>MYKQYKQWKKVFASPYFLIPYGISFFVIATLLLNAALCIFIGLFANQGALSGGFQSFIKGFFTDSSSQAALPTFEVEWFFTFHFFGIYKLVYLLLYVILAFIVGKKIYTKRIAFRDILLGIKGTTRWTTMEEVERQSPKIPTNHEPYEGIAGIPLLHYKGFVYMDINKTNTLVVASTQSGKTEMFTYPFIDNIMRASVKDSAIILDIKGNILKNTKEEFEKFGFDVHVLNLLDPHLSIGFNPLELVKQAYFRGDIGKAQSLVQTLSFSFYNNPDAKDPMWQKTSIALLNALVLAVCEICYQNKTPEKVTLFTVGMFLMDLATNPDEDGLTDLDRYFSSLPPISPARRQFMTIEFSKGVTRSGIYTGTISELSKYMNDEIAKLTAQNDFDFTQITEGVKPVALFVIIKDWDDSLNDLVSTFLSQSSAVLSELAVRSKKSSLSRRVQNIYEELGNIPAIKGLERYAAVGLERGLIYHLIFQNRAKFNQVYGETNATDIMGSCGNQIYIMSDDYDDAEHFSKKLGETGVIAPNRHGDPMSEDKSYGEQEEERQLMKASELRLLRMGEWVVIRTKMRKDLKGKRIRPYPLRANLDEGTAMLHRHEYLMDYFNHPCTFDELGIEGTTQEIDLESLIIPIVIEQAEPEPADIALDASNLEQPLHASTERSVIDMTQVEEVFHEETPILDFLTEDQYRFITSMVLEHTDTTTANYFQTLETLEEVKVFLQAPERLEVYEQVDYLLLKEGA</sequence>
<dbReference type="Gene3D" id="3.40.50.300">
    <property type="entry name" value="P-loop containing nucleotide triphosphate hydrolases"/>
    <property type="match status" value="2"/>
</dbReference>
<organism evidence="9 11">
    <name type="scientific">Listeria booriae</name>
    <dbReference type="NCBI Taxonomy" id="1552123"/>
    <lineage>
        <taxon>Bacteria</taxon>
        <taxon>Bacillati</taxon>
        <taxon>Bacillota</taxon>
        <taxon>Bacilli</taxon>
        <taxon>Bacillales</taxon>
        <taxon>Listeriaceae</taxon>
        <taxon>Listeria</taxon>
    </lineage>
</organism>
<keyword evidence="3" id="KW-1003">Cell membrane</keyword>
<dbReference type="AlphaFoldDB" id="A0A842AJ35"/>
<dbReference type="RefSeq" id="WP_185406832.1">
    <property type="nucleotide sequence ID" value="NZ_JAARPT010000013.1"/>
</dbReference>
<evidence type="ECO:0000256" key="6">
    <source>
        <dbReference type="ARBA" id="ARBA00023136"/>
    </source>
</evidence>
<dbReference type="InterPro" id="IPR051539">
    <property type="entry name" value="T4SS-coupling_protein"/>
</dbReference>
<reference evidence="10 11" key="1">
    <citation type="submission" date="2020-03" db="EMBL/GenBank/DDBJ databases">
        <title>Soil Listeria distribution.</title>
        <authorList>
            <person name="Liao J."/>
            <person name="Wiedmann M."/>
        </authorList>
    </citation>
    <scope>NUCLEOTIDE SEQUENCE [LARGE SCALE GENOMIC DNA]</scope>
    <source>
        <strain evidence="9 11">FSL L7-1299</strain>
        <strain evidence="8 10">FSL L7-1658</strain>
    </source>
</reference>
<keyword evidence="5 7" id="KW-1133">Transmembrane helix</keyword>
<evidence type="ECO:0000256" key="5">
    <source>
        <dbReference type="ARBA" id="ARBA00022989"/>
    </source>
</evidence>
<keyword evidence="6 7" id="KW-0472">Membrane</keyword>
<evidence type="ECO:0000256" key="2">
    <source>
        <dbReference type="ARBA" id="ARBA00008806"/>
    </source>
</evidence>
<evidence type="ECO:0000313" key="8">
    <source>
        <dbReference type="EMBL" id="MBC1403115.1"/>
    </source>
</evidence>